<dbReference type="Proteomes" id="UP001576780">
    <property type="component" value="Unassembled WGS sequence"/>
</dbReference>
<evidence type="ECO:0000256" key="3">
    <source>
        <dbReference type="ARBA" id="ARBA00022679"/>
    </source>
</evidence>
<dbReference type="GO" id="GO:0008168">
    <property type="term" value="F:methyltransferase activity"/>
    <property type="evidence" value="ECO:0007669"/>
    <property type="project" value="UniProtKB-KW"/>
</dbReference>
<protein>
    <recommendedName>
        <fullName evidence="4">S-adenosyl-L-methionine-dependent methyltransferase</fullName>
        <ecNumber evidence="4">2.1.1.-</ecNumber>
    </recommendedName>
</protein>
<dbReference type="InterPro" id="IPR011610">
    <property type="entry name" value="SAM_mthyl_Trfase_ML2640-like"/>
</dbReference>
<comment type="similarity">
    <text evidence="1 4">Belongs to the UPF0677 family.</text>
</comment>
<comment type="function">
    <text evidence="4">Exhibits S-adenosyl-L-methionine-dependent methyltransferase activity.</text>
</comment>
<evidence type="ECO:0000256" key="1">
    <source>
        <dbReference type="ARBA" id="ARBA00008138"/>
    </source>
</evidence>
<dbReference type="Gene3D" id="3.40.50.150">
    <property type="entry name" value="Vaccinia Virus protein VP39"/>
    <property type="match status" value="1"/>
</dbReference>
<dbReference type="NCBIfam" id="TIGR00027">
    <property type="entry name" value="mthyl_TIGR00027"/>
    <property type="match status" value="1"/>
</dbReference>
<accession>A0ABV4WIE6</accession>
<dbReference type="EC" id="2.1.1.-" evidence="4"/>
<gene>
    <name evidence="5" type="ORF">ACE1CA_08035</name>
</gene>
<keyword evidence="3 5" id="KW-0808">Transferase</keyword>
<dbReference type="PANTHER" id="PTHR43619:SF2">
    <property type="entry name" value="S-ADENOSYL-L-METHIONINE-DEPENDENT METHYLTRANSFERASES SUPERFAMILY PROTEIN"/>
    <property type="match status" value="1"/>
</dbReference>
<dbReference type="GO" id="GO:0032259">
    <property type="term" value="P:methylation"/>
    <property type="evidence" value="ECO:0007669"/>
    <property type="project" value="UniProtKB-KW"/>
</dbReference>
<dbReference type="RefSeq" id="WP_413276904.1">
    <property type="nucleotide sequence ID" value="NZ_JBHFNT010000068.1"/>
</dbReference>
<name>A0ABV4WIE6_9CYAN</name>
<dbReference type="InterPro" id="IPR007213">
    <property type="entry name" value="Ppm1/Ppm2/Tcmp"/>
</dbReference>
<dbReference type="Pfam" id="PF04072">
    <property type="entry name" value="LCM"/>
    <property type="match status" value="1"/>
</dbReference>
<dbReference type="PANTHER" id="PTHR43619">
    <property type="entry name" value="S-ADENOSYL-L-METHIONINE-DEPENDENT METHYLTRANSFERASE YKTD-RELATED"/>
    <property type="match status" value="1"/>
</dbReference>
<dbReference type="InterPro" id="IPR029063">
    <property type="entry name" value="SAM-dependent_MTases_sf"/>
</dbReference>
<sequence>MLSDDRTQNAISHTALIVAAKRAIEHQRSDRLFDDPFAALLAADEIPVLLERWQKVGDDLTKIKAKRTRFIAVRTRFYDDFLMSAQLLASQVVILGAGMDARAFRLPWCNPTCVYEVDRPEVLDYKNSILQDVPAKCIRTVIKADLTDNWVDSLLSEGFSVSNPSIWLLEGVLMYLPEVAVFKLLQTISELSVDGSFLGADFVSVKSVEVGEKARESDRGRVLRHWQFGCDRPEDFLLNYGWDATVVQPGEDGANFGRYSECPPSRVVPGTRQVFLVTAKKNSSVILMQ</sequence>
<evidence type="ECO:0000313" key="5">
    <source>
        <dbReference type="EMBL" id="MFB2834468.1"/>
    </source>
</evidence>
<evidence type="ECO:0000313" key="6">
    <source>
        <dbReference type="Proteomes" id="UP001576780"/>
    </source>
</evidence>
<comment type="caution">
    <text evidence="5">The sequence shown here is derived from an EMBL/GenBank/DDBJ whole genome shotgun (WGS) entry which is preliminary data.</text>
</comment>
<dbReference type="EMBL" id="JBHFNT010000068">
    <property type="protein sequence ID" value="MFB2834468.1"/>
    <property type="molecule type" value="Genomic_DNA"/>
</dbReference>
<proteinExistence type="inferred from homology"/>
<keyword evidence="4" id="KW-0949">S-adenosyl-L-methionine</keyword>
<keyword evidence="6" id="KW-1185">Reference proteome</keyword>
<keyword evidence="2 4" id="KW-0489">Methyltransferase</keyword>
<evidence type="ECO:0000256" key="4">
    <source>
        <dbReference type="RuleBase" id="RU362030"/>
    </source>
</evidence>
<organism evidence="5 6">
    <name type="scientific">Floridaenema evergladense BLCC-F167</name>
    <dbReference type="NCBI Taxonomy" id="3153639"/>
    <lineage>
        <taxon>Bacteria</taxon>
        <taxon>Bacillati</taxon>
        <taxon>Cyanobacteriota</taxon>
        <taxon>Cyanophyceae</taxon>
        <taxon>Oscillatoriophycideae</taxon>
        <taxon>Aerosakkonematales</taxon>
        <taxon>Aerosakkonemataceae</taxon>
        <taxon>Floridanema</taxon>
        <taxon>Floridanema evergladense</taxon>
    </lineage>
</organism>
<dbReference type="SUPFAM" id="SSF53335">
    <property type="entry name" value="S-adenosyl-L-methionine-dependent methyltransferases"/>
    <property type="match status" value="1"/>
</dbReference>
<evidence type="ECO:0000256" key="2">
    <source>
        <dbReference type="ARBA" id="ARBA00022603"/>
    </source>
</evidence>
<reference evidence="5 6" key="1">
    <citation type="submission" date="2024-09" db="EMBL/GenBank/DDBJ databases">
        <title>Floridaenema gen nov. (Aerosakkonemataceae, Aerosakkonematales ord. nov., Cyanobacteria) from benthic tropical and subtropical fresh waters, with the description of four new species.</title>
        <authorList>
            <person name="Moretto J.A."/>
            <person name="Berthold D.E."/>
            <person name="Lefler F.W."/>
            <person name="Huang I.-S."/>
            <person name="Laughinghouse H. IV."/>
        </authorList>
    </citation>
    <scope>NUCLEOTIDE SEQUENCE [LARGE SCALE GENOMIC DNA]</scope>
    <source>
        <strain evidence="5 6">BLCC-F167</strain>
    </source>
</reference>